<dbReference type="EMBL" id="JARKIB010000040">
    <property type="protein sequence ID" value="KAJ7759110.1"/>
    <property type="molecule type" value="Genomic_DNA"/>
</dbReference>
<dbReference type="AlphaFoldDB" id="A0AAD7JBF5"/>
<keyword evidence="1" id="KW-0472">Membrane</keyword>
<comment type="caution">
    <text evidence="2">The sequence shown here is derived from an EMBL/GenBank/DDBJ whole genome shotgun (WGS) entry which is preliminary data.</text>
</comment>
<keyword evidence="1" id="KW-1133">Transmembrane helix</keyword>
<sequence>MPALPDDSLPIIASLFSPATKVVLVGIIGLPLVGTSLHYASPAHLTRVLSDTTRNLEKVYADMVCTGFSRLLTVEEVEHLSSSLRTLQLKADKH</sequence>
<evidence type="ECO:0000313" key="2">
    <source>
        <dbReference type="EMBL" id="KAJ7759110.1"/>
    </source>
</evidence>
<protein>
    <submittedName>
        <fullName evidence="2">Uncharacterized protein</fullName>
    </submittedName>
</protein>
<gene>
    <name evidence="2" type="ORF">B0H16DRAFT_1720527</name>
</gene>
<evidence type="ECO:0000256" key="1">
    <source>
        <dbReference type="SAM" id="Phobius"/>
    </source>
</evidence>
<evidence type="ECO:0000313" key="3">
    <source>
        <dbReference type="Proteomes" id="UP001215598"/>
    </source>
</evidence>
<dbReference type="Proteomes" id="UP001215598">
    <property type="component" value="Unassembled WGS sequence"/>
</dbReference>
<keyword evidence="3" id="KW-1185">Reference proteome</keyword>
<accession>A0AAD7JBF5</accession>
<reference evidence="2" key="1">
    <citation type="submission" date="2023-03" db="EMBL/GenBank/DDBJ databases">
        <title>Massive genome expansion in bonnet fungi (Mycena s.s.) driven by repeated elements and novel gene families across ecological guilds.</title>
        <authorList>
            <consortium name="Lawrence Berkeley National Laboratory"/>
            <person name="Harder C.B."/>
            <person name="Miyauchi S."/>
            <person name="Viragh M."/>
            <person name="Kuo A."/>
            <person name="Thoen E."/>
            <person name="Andreopoulos B."/>
            <person name="Lu D."/>
            <person name="Skrede I."/>
            <person name="Drula E."/>
            <person name="Henrissat B."/>
            <person name="Morin E."/>
            <person name="Kohler A."/>
            <person name="Barry K."/>
            <person name="LaButti K."/>
            <person name="Morin E."/>
            <person name="Salamov A."/>
            <person name="Lipzen A."/>
            <person name="Mereny Z."/>
            <person name="Hegedus B."/>
            <person name="Baldrian P."/>
            <person name="Stursova M."/>
            <person name="Weitz H."/>
            <person name="Taylor A."/>
            <person name="Grigoriev I.V."/>
            <person name="Nagy L.G."/>
            <person name="Martin F."/>
            <person name="Kauserud H."/>
        </authorList>
    </citation>
    <scope>NUCLEOTIDE SEQUENCE</scope>
    <source>
        <strain evidence="2">CBHHK182m</strain>
    </source>
</reference>
<organism evidence="2 3">
    <name type="scientific">Mycena metata</name>
    <dbReference type="NCBI Taxonomy" id="1033252"/>
    <lineage>
        <taxon>Eukaryota</taxon>
        <taxon>Fungi</taxon>
        <taxon>Dikarya</taxon>
        <taxon>Basidiomycota</taxon>
        <taxon>Agaricomycotina</taxon>
        <taxon>Agaricomycetes</taxon>
        <taxon>Agaricomycetidae</taxon>
        <taxon>Agaricales</taxon>
        <taxon>Marasmiineae</taxon>
        <taxon>Mycenaceae</taxon>
        <taxon>Mycena</taxon>
    </lineage>
</organism>
<proteinExistence type="predicted"/>
<name>A0AAD7JBF5_9AGAR</name>
<feature type="transmembrane region" description="Helical" evidence="1">
    <location>
        <begin position="12"/>
        <end position="33"/>
    </location>
</feature>
<keyword evidence="1" id="KW-0812">Transmembrane</keyword>